<dbReference type="EMBL" id="NJBO01000008">
    <property type="protein sequence ID" value="TKJ42844.1"/>
    <property type="molecule type" value="Genomic_DNA"/>
</dbReference>
<sequence>MKIAVPTDDGKTISQHFGRARSFAIFEVESGEITSKQLIESNTPHSGSHSGQGHGAGGWFMPALQGCEVIIATSMGRRAISYFEEAGIKPVFTDLTDAEEAVKAYSAGTLKSLGRPDCRPR</sequence>
<gene>
    <name evidence="2" type="ORF">CEE36_06150</name>
</gene>
<dbReference type="CDD" id="cd00851">
    <property type="entry name" value="MTH1175"/>
    <property type="match status" value="1"/>
</dbReference>
<comment type="caution">
    <text evidence="2">The sequence shown here is derived from an EMBL/GenBank/DDBJ whole genome shotgun (WGS) entry which is preliminary data.</text>
</comment>
<evidence type="ECO:0000313" key="2">
    <source>
        <dbReference type="EMBL" id="TKJ42844.1"/>
    </source>
</evidence>
<dbReference type="InterPro" id="IPR033913">
    <property type="entry name" value="MTH1175_dom"/>
</dbReference>
<dbReference type="PANTHER" id="PTHR33937">
    <property type="entry name" value="IRON-MOLYBDENUM PROTEIN-RELATED-RELATED"/>
    <property type="match status" value="1"/>
</dbReference>
<dbReference type="Proteomes" id="UP000317778">
    <property type="component" value="Unassembled WGS sequence"/>
</dbReference>
<dbReference type="InterPro" id="IPR051840">
    <property type="entry name" value="NifX/NifY_domain"/>
</dbReference>
<feature type="domain" description="Dinitrogenase iron-molybdenum cofactor biosynthesis" evidence="1">
    <location>
        <begin position="9"/>
        <end position="106"/>
    </location>
</feature>
<dbReference type="PANTHER" id="PTHR33937:SF2">
    <property type="entry name" value="DINITROGENASE IRON-MOLYBDENUM COFACTOR BIOSYNTHESIS DOMAIN-CONTAINING PROTEIN"/>
    <property type="match status" value="1"/>
</dbReference>
<organism evidence="2 3">
    <name type="scientific">candidate division TA06 bacterium B3_TA06</name>
    <dbReference type="NCBI Taxonomy" id="2012487"/>
    <lineage>
        <taxon>Bacteria</taxon>
        <taxon>Bacteria division TA06</taxon>
    </lineage>
</organism>
<name>A0A532V6L6_UNCT6</name>
<dbReference type="InterPro" id="IPR003731">
    <property type="entry name" value="Di-Nase_FeMo-co_biosynth"/>
</dbReference>
<dbReference type="Gene3D" id="3.30.420.130">
    <property type="entry name" value="Dinitrogenase iron-molybdenum cofactor biosynthesis domain"/>
    <property type="match status" value="1"/>
</dbReference>
<proteinExistence type="predicted"/>
<protein>
    <submittedName>
        <fullName evidence="2">Iron-molybdenum cofactor biosynthesis protein</fullName>
    </submittedName>
</protein>
<dbReference type="InterPro" id="IPR036105">
    <property type="entry name" value="DiNase_FeMo-co_biosyn_sf"/>
</dbReference>
<dbReference type="SUPFAM" id="SSF53146">
    <property type="entry name" value="Nitrogenase accessory factor-like"/>
    <property type="match status" value="1"/>
</dbReference>
<evidence type="ECO:0000313" key="3">
    <source>
        <dbReference type="Proteomes" id="UP000317778"/>
    </source>
</evidence>
<dbReference type="AlphaFoldDB" id="A0A532V6L6"/>
<reference evidence="2 3" key="1">
    <citation type="submission" date="2017-06" db="EMBL/GenBank/DDBJ databases">
        <title>Novel microbial phyla capable of carbon fixation and sulfur reduction in deep-sea sediments.</title>
        <authorList>
            <person name="Huang J."/>
            <person name="Baker B."/>
            <person name="Wang Y."/>
        </authorList>
    </citation>
    <scope>NUCLEOTIDE SEQUENCE [LARGE SCALE GENOMIC DNA]</scope>
    <source>
        <strain evidence="2">B3_TA06</strain>
    </source>
</reference>
<evidence type="ECO:0000259" key="1">
    <source>
        <dbReference type="Pfam" id="PF02579"/>
    </source>
</evidence>
<dbReference type="Pfam" id="PF02579">
    <property type="entry name" value="Nitro_FeMo-Co"/>
    <property type="match status" value="1"/>
</dbReference>
<accession>A0A532V6L6</accession>